<sequence length="408" mass="47138">MIEKTFSILFYLKKARNLKGDQRHIYARITVDCVRVEISTKLSCDSDKWSSLANRAIGKSEKSKQVNAYLEAFSLKVYQARKYLMENDLEITAESIKNVLRGNTPDNRMVLEIFAEHNQQLEALVGIDFALGTLTRYKTSLDHTRSFIQWKYKTDDIAIKKLDYDFIHDYSFWLKTVRGCSHNTTVKYLANFKKIVLNCVKKGWLSKDPFFGFKMTKREVVRDYLSSEELTRLADKDFRIERLGQVRDVFLFCCYTGLAYIDVKNLKRNQIVIGIDKEKWIVTKRQKTDSSVRVPLLPTAMDIINKYEDHPKCAAEGTVMPVLSNQKMNAYLKEIADVCGIEKELTFHIARHTFATTVTLGNGVPMETVSKMLGHSSLKQTQHYAKILDNKISEDMMQLRGRLKSKSD</sequence>
<feature type="domain" description="Tyr recombinase" evidence="4">
    <location>
        <begin position="220"/>
        <end position="398"/>
    </location>
</feature>
<dbReference type="EMBL" id="JBHSAV010000053">
    <property type="protein sequence ID" value="MFC3977149.1"/>
    <property type="molecule type" value="Genomic_DNA"/>
</dbReference>
<dbReference type="InterPro" id="IPR013762">
    <property type="entry name" value="Integrase-like_cat_sf"/>
</dbReference>
<keyword evidence="2" id="KW-0238">DNA-binding</keyword>
<proteinExistence type="inferred from homology"/>
<dbReference type="InterPro" id="IPR025269">
    <property type="entry name" value="SAM-like_dom"/>
</dbReference>
<dbReference type="RefSeq" id="WP_241291699.1">
    <property type="nucleotide sequence ID" value="NZ_JAKZGR010000002.1"/>
</dbReference>
<dbReference type="InterPro" id="IPR035386">
    <property type="entry name" value="Arm-DNA-bind_5"/>
</dbReference>
<reference evidence="6" key="1">
    <citation type="journal article" date="2019" name="Int. J. Syst. Evol. Microbiol.">
        <title>The Global Catalogue of Microorganisms (GCM) 10K type strain sequencing project: providing services to taxonomists for standard genome sequencing and annotation.</title>
        <authorList>
            <consortium name="The Broad Institute Genomics Platform"/>
            <consortium name="The Broad Institute Genome Sequencing Center for Infectious Disease"/>
            <person name="Wu L."/>
            <person name="Ma J."/>
        </authorList>
    </citation>
    <scope>NUCLEOTIDE SEQUENCE [LARGE SCALE GENOMIC DNA]</scope>
    <source>
        <strain evidence="6">CECT 8551</strain>
    </source>
</reference>
<protein>
    <submittedName>
        <fullName evidence="5">Site-specific integrase</fullName>
    </submittedName>
</protein>
<comment type="caution">
    <text evidence="5">The sequence shown here is derived from an EMBL/GenBank/DDBJ whole genome shotgun (WGS) entry which is preliminary data.</text>
</comment>
<evidence type="ECO:0000259" key="4">
    <source>
        <dbReference type="PROSITE" id="PS51898"/>
    </source>
</evidence>
<dbReference type="Gene3D" id="1.10.443.10">
    <property type="entry name" value="Intergrase catalytic core"/>
    <property type="match status" value="1"/>
</dbReference>
<evidence type="ECO:0000313" key="6">
    <source>
        <dbReference type="Proteomes" id="UP001595766"/>
    </source>
</evidence>
<keyword evidence="6" id="KW-1185">Reference proteome</keyword>
<accession>A0ABV8ENI6</accession>
<dbReference type="SUPFAM" id="SSF56349">
    <property type="entry name" value="DNA breaking-rejoining enzymes"/>
    <property type="match status" value="1"/>
</dbReference>
<dbReference type="InterPro" id="IPR002104">
    <property type="entry name" value="Integrase_catalytic"/>
</dbReference>
<comment type="similarity">
    <text evidence="1">Belongs to the 'phage' integrase family.</text>
</comment>
<dbReference type="InterPro" id="IPR011010">
    <property type="entry name" value="DNA_brk_join_enz"/>
</dbReference>
<gene>
    <name evidence="5" type="ORF">ACFOUP_12240</name>
</gene>
<evidence type="ECO:0000256" key="3">
    <source>
        <dbReference type="ARBA" id="ARBA00023172"/>
    </source>
</evidence>
<evidence type="ECO:0000256" key="2">
    <source>
        <dbReference type="ARBA" id="ARBA00023125"/>
    </source>
</evidence>
<dbReference type="CDD" id="cd01185">
    <property type="entry name" value="INTN1_C_like"/>
    <property type="match status" value="1"/>
</dbReference>
<evidence type="ECO:0000313" key="5">
    <source>
        <dbReference type="EMBL" id="MFC3977149.1"/>
    </source>
</evidence>
<dbReference type="InterPro" id="IPR050090">
    <property type="entry name" value="Tyrosine_recombinase_XerCD"/>
</dbReference>
<dbReference type="InterPro" id="IPR010998">
    <property type="entry name" value="Integrase_recombinase_N"/>
</dbReference>
<organism evidence="5 6">
    <name type="scientific">Belliella kenyensis</name>
    <dbReference type="NCBI Taxonomy" id="1472724"/>
    <lineage>
        <taxon>Bacteria</taxon>
        <taxon>Pseudomonadati</taxon>
        <taxon>Bacteroidota</taxon>
        <taxon>Cytophagia</taxon>
        <taxon>Cytophagales</taxon>
        <taxon>Cyclobacteriaceae</taxon>
        <taxon>Belliella</taxon>
    </lineage>
</organism>
<dbReference type="Gene3D" id="1.10.150.130">
    <property type="match status" value="1"/>
</dbReference>
<dbReference type="PANTHER" id="PTHR30349">
    <property type="entry name" value="PHAGE INTEGRASE-RELATED"/>
    <property type="match status" value="1"/>
</dbReference>
<evidence type="ECO:0000256" key="1">
    <source>
        <dbReference type="ARBA" id="ARBA00008857"/>
    </source>
</evidence>
<dbReference type="Proteomes" id="UP001595766">
    <property type="component" value="Unassembled WGS sequence"/>
</dbReference>
<dbReference type="PANTHER" id="PTHR30349:SF64">
    <property type="entry name" value="PROPHAGE INTEGRASE INTD-RELATED"/>
    <property type="match status" value="1"/>
</dbReference>
<dbReference type="PROSITE" id="PS51898">
    <property type="entry name" value="TYR_RECOMBINASE"/>
    <property type="match status" value="1"/>
</dbReference>
<name>A0ABV8ENI6_9BACT</name>
<dbReference type="Pfam" id="PF00589">
    <property type="entry name" value="Phage_integrase"/>
    <property type="match status" value="1"/>
</dbReference>
<keyword evidence="3" id="KW-0233">DNA recombination</keyword>
<dbReference type="Pfam" id="PF13102">
    <property type="entry name" value="Phage_int_SAM_5"/>
    <property type="match status" value="1"/>
</dbReference>
<dbReference type="Pfam" id="PF17293">
    <property type="entry name" value="Arm-DNA-bind_5"/>
    <property type="match status" value="1"/>
</dbReference>